<gene>
    <name evidence="2" type="ORF">QBZ16_002701</name>
</gene>
<dbReference type="PROSITE" id="PS50213">
    <property type="entry name" value="FAS1"/>
    <property type="match status" value="1"/>
</dbReference>
<dbReference type="InterPro" id="IPR000782">
    <property type="entry name" value="FAS1_domain"/>
</dbReference>
<proteinExistence type="predicted"/>
<keyword evidence="3" id="KW-1185">Reference proteome</keyword>
<dbReference type="Gene3D" id="3.50.4.10">
    <property type="entry name" value="Hepatocyte Growth Factor"/>
    <property type="match status" value="1"/>
</dbReference>
<evidence type="ECO:0000313" key="3">
    <source>
        <dbReference type="Proteomes" id="UP001255856"/>
    </source>
</evidence>
<dbReference type="Pfam" id="PF02469">
    <property type="entry name" value="Fasciclin"/>
    <property type="match status" value="1"/>
</dbReference>
<dbReference type="AlphaFoldDB" id="A0AAD9IIC8"/>
<dbReference type="InterPro" id="IPR036378">
    <property type="entry name" value="FAS1_dom_sf"/>
</dbReference>
<dbReference type="Proteomes" id="UP001255856">
    <property type="component" value="Unassembled WGS sequence"/>
</dbReference>
<dbReference type="EMBL" id="JASFZW010000003">
    <property type="protein sequence ID" value="KAK2079011.1"/>
    <property type="molecule type" value="Genomic_DNA"/>
</dbReference>
<dbReference type="SUPFAM" id="SSF82153">
    <property type="entry name" value="FAS1 domain"/>
    <property type="match status" value="1"/>
</dbReference>
<name>A0AAD9IIC8_PROWI</name>
<dbReference type="Gene3D" id="2.30.180.10">
    <property type="entry name" value="FAS1 domain"/>
    <property type="match status" value="1"/>
</dbReference>
<evidence type="ECO:0000259" key="1">
    <source>
        <dbReference type="PROSITE" id="PS50213"/>
    </source>
</evidence>
<protein>
    <recommendedName>
        <fullName evidence="1">FAS1 domain-containing protein</fullName>
    </recommendedName>
</protein>
<evidence type="ECO:0000313" key="2">
    <source>
        <dbReference type="EMBL" id="KAK2079011.1"/>
    </source>
</evidence>
<comment type="caution">
    <text evidence="2">The sequence shown here is derived from an EMBL/GenBank/DDBJ whole genome shotgun (WGS) entry which is preliminary data.</text>
</comment>
<reference evidence="2" key="1">
    <citation type="submission" date="2021-01" db="EMBL/GenBank/DDBJ databases">
        <authorList>
            <person name="Eckstrom K.M.E."/>
        </authorList>
    </citation>
    <scope>NUCLEOTIDE SEQUENCE</scope>
    <source>
        <strain evidence="2">UVCC 0001</strain>
    </source>
</reference>
<sequence length="372" mass="38902">MTFFYNDPHKTVPRDATTASLETAQACICSDADPRPDATLTVTYNCYHQALYGNCDAEFMSGALEELVETDGFCMMSCGNCDCCDTPWNVISKMPGTTRFLQAVVASNSTLERMLKSYGFVSTILVPNDDAWDAALAQYGDVLQNPGVLTELLKFHILPPEPRTRGLWTSPFMAVGATLYSLYDGTASLQTSKMALPNDVTAYGGLTGITISSPVNSATLVSSDVRACKTFVDVIDAVLLPVDLATVANAAAPVAAVIGAGECAVEPNTVVNGTTLVEGASNIVASVGACCDACGGNDQCNIWSFCSKPNGCRFPDGETWPFGACELMHSDSVAAGQSVAYGDSGIDVVPIISGYKPDAAAPAAAVATAGRR</sequence>
<feature type="domain" description="FAS1" evidence="1">
    <location>
        <begin position="84"/>
        <end position="239"/>
    </location>
</feature>
<organism evidence="2 3">
    <name type="scientific">Prototheca wickerhamii</name>
    <dbReference type="NCBI Taxonomy" id="3111"/>
    <lineage>
        <taxon>Eukaryota</taxon>
        <taxon>Viridiplantae</taxon>
        <taxon>Chlorophyta</taxon>
        <taxon>core chlorophytes</taxon>
        <taxon>Trebouxiophyceae</taxon>
        <taxon>Chlorellales</taxon>
        <taxon>Chlorellaceae</taxon>
        <taxon>Prototheca</taxon>
    </lineage>
</organism>
<accession>A0AAD9IIC8</accession>